<protein>
    <recommendedName>
        <fullName evidence="6">Aminopeptidase N</fullName>
        <ecNumber evidence="5">3.4.11.2</ecNumber>
    </recommendedName>
</protein>
<dbReference type="OrthoDB" id="510539at2759"/>
<dbReference type="FunFam" id="2.60.40.1910:FF:000008">
    <property type="entry name" value="Aminopeptidase"/>
    <property type="match status" value="1"/>
</dbReference>
<dbReference type="Gene3D" id="2.60.40.1730">
    <property type="entry name" value="tricorn interacting facor f3 domain"/>
    <property type="match status" value="1"/>
</dbReference>
<dbReference type="GO" id="GO:0006508">
    <property type="term" value="P:proteolysis"/>
    <property type="evidence" value="ECO:0007669"/>
    <property type="project" value="UniProtKB-KW"/>
</dbReference>
<feature type="chain" id="PRO_5022745149" description="Aminopeptidase N" evidence="19">
    <location>
        <begin position="32"/>
        <end position="831"/>
    </location>
</feature>
<evidence type="ECO:0000256" key="8">
    <source>
        <dbReference type="ARBA" id="ARBA00022622"/>
    </source>
</evidence>
<keyword evidence="12" id="KW-0378">Hydrolase</keyword>
<dbReference type="GO" id="GO:0098552">
    <property type="term" value="C:side of membrane"/>
    <property type="evidence" value="ECO:0007669"/>
    <property type="project" value="UniProtKB-KW"/>
</dbReference>
<evidence type="ECO:0000259" key="20">
    <source>
        <dbReference type="Pfam" id="PF01433"/>
    </source>
</evidence>
<dbReference type="GO" id="GO:0070006">
    <property type="term" value="F:metalloaminopeptidase activity"/>
    <property type="evidence" value="ECO:0007669"/>
    <property type="project" value="TreeGrafter"/>
</dbReference>
<dbReference type="GO" id="GO:0008270">
    <property type="term" value="F:zinc ion binding"/>
    <property type="evidence" value="ECO:0007669"/>
    <property type="project" value="InterPro"/>
</dbReference>
<feature type="transmembrane region" description="Helical" evidence="18">
    <location>
        <begin position="801"/>
        <end position="830"/>
    </location>
</feature>
<accession>A0A5B7DR27</accession>
<evidence type="ECO:0000256" key="18">
    <source>
        <dbReference type="SAM" id="Phobius"/>
    </source>
</evidence>
<evidence type="ECO:0000313" key="23">
    <source>
        <dbReference type="Proteomes" id="UP000324222"/>
    </source>
</evidence>
<keyword evidence="10" id="KW-0479">Metal-binding</keyword>
<dbReference type="InterPro" id="IPR027268">
    <property type="entry name" value="Peptidase_M4/M1_CTD_sf"/>
</dbReference>
<dbReference type="PANTHER" id="PTHR11533">
    <property type="entry name" value="PROTEASE M1 ZINC METALLOPROTEASE"/>
    <property type="match status" value="1"/>
</dbReference>
<feature type="signal peptide" evidence="19">
    <location>
        <begin position="1"/>
        <end position="31"/>
    </location>
</feature>
<sequence>MLRWSAHPPGASCQPLLRLASAVVLLTAGNAVSVPVSPSLSSSSSALSFFSRGTSPRSTTAVWLPEHVLMYPALYKHKTQMHSHRNDLTAAANTVSIGGNDGGGEGKEAVVRDTTQRSNKEFRLPASLRPIHYSVRVQPFINGNYSVHGSVQIDIEVLQATSNITLHVYGMDIHTHGIQLQAAEGDEETASVPQITHFVDDLDVEIFTAHLDGVLEAGRRVRYTIPYEGTLAFYMGGFYGHRYTDVDGTDNEHFMLYDPLEDDEMDFARVTWVQAHELAHQWFGNLVTPRWWSDLWLSEGISSYMSDFAMQETAMVSQSVIEQARSAVHELFPEDDKVTAVPVFNQQIDVQYGSVVQDDLFHHLTKAAHEAYTLPQDLSVKTILDTWIHETGYPLVTVTRSPSGISATAYQEKYLWLQDDSLPIDHFSTWWVPLTYTTQDLPDFSDTRVKVWLKDTETQTPVHNLPPKDQWVIFNLQQTGYYRVNYDDHNWNLLIQQLLTDHQLIHVNNRVQMIDDILNLASSGKVSYKIALSLVEYMKNENETLPWRVFQRNMEHMKQILETTPAHEGFKKYMWSLLVPLWDLVGFEKITEVQTIQQKHSQAVKWACHYSLPSCVHLAASLYAQWMLTPENIKYVVVPRDLWGTVYCTAIAHGGEAEWDFAWQQYFLSNDTHHKEQLVAALSCSRDTWAENGYLDLALTSETKLRTQNTLQMFYSVASSSGGKPLAWNFLTRRWYGDSGAAAEQLVVAAAETLTSQQDMEKVHIWLCFLGLEITHLCITLGNLLLFALSAYLSVLNPYLIIIYYLSLLLFLLFLLFLFPILLLLLLLLLL</sequence>
<comment type="caution">
    <text evidence="22">The sequence shown here is derived from an EMBL/GenBank/DDBJ whole genome shotgun (WGS) entry which is preliminary data.</text>
</comment>
<gene>
    <name evidence="22" type="primary">Anpep_1</name>
    <name evidence="22" type="ORF">E2C01_016634</name>
</gene>
<dbReference type="FunFam" id="1.25.50.20:FF:000001">
    <property type="entry name" value="Aminopeptidase"/>
    <property type="match status" value="1"/>
</dbReference>
<evidence type="ECO:0000256" key="16">
    <source>
        <dbReference type="ARBA" id="ARBA00023157"/>
    </source>
</evidence>
<feature type="domain" description="ERAP1-like C-terminal" evidence="21">
    <location>
        <begin position="471"/>
        <end position="766"/>
    </location>
</feature>
<comment type="cofactor">
    <cofactor evidence="2">
        <name>Zn(2+)</name>
        <dbReference type="ChEBI" id="CHEBI:29105"/>
    </cofactor>
</comment>
<evidence type="ECO:0000256" key="7">
    <source>
        <dbReference type="ARBA" id="ARBA00022475"/>
    </source>
</evidence>
<dbReference type="Gene3D" id="2.60.40.1910">
    <property type="match status" value="1"/>
</dbReference>
<proteinExistence type="inferred from homology"/>
<dbReference type="InterPro" id="IPR042097">
    <property type="entry name" value="Aminopeptidase_N-like_N_sf"/>
</dbReference>
<comment type="similarity">
    <text evidence="4">Belongs to the peptidase M1 family.</text>
</comment>
<keyword evidence="18" id="KW-0812">Transmembrane</keyword>
<keyword evidence="22" id="KW-0031">Aminopeptidase</keyword>
<dbReference type="PRINTS" id="PR00756">
    <property type="entry name" value="ALADIPTASE"/>
</dbReference>
<dbReference type="EMBL" id="VSRR010001226">
    <property type="protein sequence ID" value="MPC23577.1"/>
    <property type="molecule type" value="Genomic_DNA"/>
</dbReference>
<evidence type="ECO:0000256" key="9">
    <source>
        <dbReference type="ARBA" id="ARBA00022670"/>
    </source>
</evidence>
<evidence type="ECO:0000313" key="22">
    <source>
        <dbReference type="EMBL" id="MPC23577.1"/>
    </source>
</evidence>
<keyword evidence="14" id="KW-0482">Metalloprotease</keyword>
<keyword evidence="13" id="KW-0862">Zinc</keyword>
<dbReference type="GO" id="GO:0016285">
    <property type="term" value="F:alanyl aminopeptidase activity"/>
    <property type="evidence" value="ECO:0007669"/>
    <property type="project" value="UniProtKB-EC"/>
</dbReference>
<keyword evidence="8" id="KW-0449">Lipoprotein</keyword>
<dbReference type="Pfam" id="PF11838">
    <property type="entry name" value="ERAP1_C"/>
    <property type="match status" value="1"/>
</dbReference>
<evidence type="ECO:0000256" key="1">
    <source>
        <dbReference type="ARBA" id="ARBA00000098"/>
    </source>
</evidence>
<evidence type="ECO:0000256" key="11">
    <source>
        <dbReference type="ARBA" id="ARBA00022729"/>
    </source>
</evidence>
<keyword evidence="15 18" id="KW-0472">Membrane</keyword>
<dbReference type="PANTHER" id="PTHR11533:SF253">
    <property type="entry name" value="AMINOPEPTIDASE-RELATED"/>
    <property type="match status" value="1"/>
</dbReference>
<keyword evidence="7" id="KW-1003">Cell membrane</keyword>
<evidence type="ECO:0000256" key="10">
    <source>
        <dbReference type="ARBA" id="ARBA00022723"/>
    </source>
</evidence>
<evidence type="ECO:0000256" key="17">
    <source>
        <dbReference type="ARBA" id="ARBA00023180"/>
    </source>
</evidence>
<dbReference type="Pfam" id="PF01433">
    <property type="entry name" value="Peptidase_M1"/>
    <property type="match status" value="1"/>
</dbReference>
<evidence type="ECO:0000256" key="15">
    <source>
        <dbReference type="ARBA" id="ARBA00023136"/>
    </source>
</evidence>
<evidence type="ECO:0000256" key="14">
    <source>
        <dbReference type="ARBA" id="ARBA00023049"/>
    </source>
</evidence>
<dbReference type="SUPFAM" id="SSF63737">
    <property type="entry name" value="Leukotriene A4 hydrolase N-terminal domain"/>
    <property type="match status" value="1"/>
</dbReference>
<comment type="subcellular location">
    <subcellularLocation>
        <location evidence="3">Cell membrane</location>
        <topology evidence="3">Lipid-anchor</topology>
        <topology evidence="3">GPI-anchor</topology>
    </subcellularLocation>
</comment>
<evidence type="ECO:0000256" key="3">
    <source>
        <dbReference type="ARBA" id="ARBA00004609"/>
    </source>
</evidence>
<keyword evidence="18" id="KW-1133">Transmembrane helix</keyword>
<dbReference type="Proteomes" id="UP000324222">
    <property type="component" value="Unassembled WGS sequence"/>
</dbReference>
<comment type="catalytic activity">
    <reaction evidence="1">
        <text>Release of an N-terminal amino acid, Xaa-|-Yaa- from a peptide, amide or arylamide. Xaa is preferably Ala, but may be most amino acids including Pro (slow action). When a terminal hydrophobic residue is followed by a prolyl residue, the two may be released as an intact Xaa-Pro dipeptide.</text>
        <dbReference type="EC" id="3.4.11.2"/>
    </reaction>
</comment>
<organism evidence="22 23">
    <name type="scientific">Portunus trituberculatus</name>
    <name type="common">Swimming crab</name>
    <name type="synonym">Neptunus trituberculatus</name>
    <dbReference type="NCBI Taxonomy" id="210409"/>
    <lineage>
        <taxon>Eukaryota</taxon>
        <taxon>Metazoa</taxon>
        <taxon>Ecdysozoa</taxon>
        <taxon>Arthropoda</taxon>
        <taxon>Crustacea</taxon>
        <taxon>Multicrustacea</taxon>
        <taxon>Malacostraca</taxon>
        <taxon>Eumalacostraca</taxon>
        <taxon>Eucarida</taxon>
        <taxon>Decapoda</taxon>
        <taxon>Pleocyemata</taxon>
        <taxon>Brachyura</taxon>
        <taxon>Eubrachyura</taxon>
        <taxon>Portunoidea</taxon>
        <taxon>Portunidae</taxon>
        <taxon>Portuninae</taxon>
        <taxon>Portunus</taxon>
    </lineage>
</organism>
<evidence type="ECO:0000259" key="21">
    <source>
        <dbReference type="Pfam" id="PF11838"/>
    </source>
</evidence>
<evidence type="ECO:0000256" key="5">
    <source>
        <dbReference type="ARBA" id="ARBA00012564"/>
    </source>
</evidence>
<dbReference type="GO" id="GO:0042277">
    <property type="term" value="F:peptide binding"/>
    <property type="evidence" value="ECO:0007669"/>
    <property type="project" value="TreeGrafter"/>
</dbReference>
<reference evidence="22 23" key="1">
    <citation type="submission" date="2019-05" db="EMBL/GenBank/DDBJ databases">
        <title>Another draft genome of Portunus trituberculatus and its Hox gene families provides insights of decapod evolution.</title>
        <authorList>
            <person name="Jeong J.-H."/>
            <person name="Song I."/>
            <person name="Kim S."/>
            <person name="Choi T."/>
            <person name="Kim D."/>
            <person name="Ryu S."/>
            <person name="Kim W."/>
        </authorList>
    </citation>
    <scope>NUCLEOTIDE SEQUENCE [LARGE SCALE GENOMIC DNA]</scope>
    <source>
        <tissue evidence="22">Muscle</tissue>
    </source>
</reference>
<dbReference type="EC" id="3.4.11.2" evidence="5"/>
<evidence type="ECO:0000256" key="13">
    <source>
        <dbReference type="ARBA" id="ARBA00022833"/>
    </source>
</evidence>
<dbReference type="Gene3D" id="1.25.50.20">
    <property type="match status" value="1"/>
</dbReference>
<keyword evidence="9" id="KW-0645">Protease</keyword>
<dbReference type="GO" id="GO:0005737">
    <property type="term" value="C:cytoplasm"/>
    <property type="evidence" value="ECO:0007669"/>
    <property type="project" value="TreeGrafter"/>
</dbReference>
<keyword evidence="16" id="KW-1015">Disulfide bond</keyword>
<dbReference type="SUPFAM" id="SSF55486">
    <property type="entry name" value="Metalloproteases ('zincins'), catalytic domain"/>
    <property type="match status" value="1"/>
</dbReference>
<dbReference type="GO" id="GO:0043171">
    <property type="term" value="P:peptide catabolic process"/>
    <property type="evidence" value="ECO:0007669"/>
    <property type="project" value="TreeGrafter"/>
</dbReference>
<evidence type="ECO:0000256" key="19">
    <source>
        <dbReference type="SAM" id="SignalP"/>
    </source>
</evidence>
<keyword evidence="23" id="KW-1185">Reference proteome</keyword>
<dbReference type="InterPro" id="IPR024571">
    <property type="entry name" value="ERAP1-like_C_dom"/>
</dbReference>
<keyword evidence="17" id="KW-0325">Glycoprotein</keyword>
<keyword evidence="11 19" id="KW-0732">Signal</keyword>
<evidence type="ECO:0000256" key="12">
    <source>
        <dbReference type="ARBA" id="ARBA00022801"/>
    </source>
</evidence>
<evidence type="ECO:0000256" key="6">
    <source>
        <dbReference type="ARBA" id="ARBA00015611"/>
    </source>
</evidence>
<keyword evidence="8" id="KW-0336">GPI-anchor</keyword>
<dbReference type="InterPro" id="IPR001930">
    <property type="entry name" value="Peptidase_M1"/>
</dbReference>
<evidence type="ECO:0000256" key="4">
    <source>
        <dbReference type="ARBA" id="ARBA00010136"/>
    </source>
</evidence>
<evidence type="ECO:0000256" key="2">
    <source>
        <dbReference type="ARBA" id="ARBA00001947"/>
    </source>
</evidence>
<feature type="domain" description="Peptidase M1 membrane alanine aminopeptidase" evidence="20">
    <location>
        <begin position="251"/>
        <end position="337"/>
    </location>
</feature>
<dbReference type="GO" id="GO:0005615">
    <property type="term" value="C:extracellular space"/>
    <property type="evidence" value="ECO:0007669"/>
    <property type="project" value="TreeGrafter"/>
</dbReference>
<dbReference type="Gene3D" id="1.10.390.10">
    <property type="entry name" value="Neutral Protease Domain 2"/>
    <property type="match status" value="1"/>
</dbReference>
<dbReference type="AlphaFoldDB" id="A0A5B7DR27"/>
<dbReference type="InterPro" id="IPR014782">
    <property type="entry name" value="Peptidase_M1_dom"/>
</dbReference>
<name>A0A5B7DR27_PORTR</name>
<dbReference type="GO" id="GO:0005886">
    <property type="term" value="C:plasma membrane"/>
    <property type="evidence" value="ECO:0007669"/>
    <property type="project" value="UniProtKB-SubCell"/>
</dbReference>
<dbReference type="InterPro" id="IPR050344">
    <property type="entry name" value="Peptidase_M1_aminopeptidases"/>
</dbReference>